<evidence type="ECO:0000313" key="1">
    <source>
        <dbReference type="EMBL" id="GAT19626.1"/>
    </source>
</evidence>
<dbReference type="EMBL" id="BCWF01000006">
    <property type="protein sequence ID" value="GAT19626.1"/>
    <property type="molecule type" value="Genomic_DNA"/>
</dbReference>
<accession>A0A146F061</accession>
<dbReference type="Proteomes" id="UP000075230">
    <property type="component" value="Unassembled WGS sequence"/>
</dbReference>
<name>A0A146F061_ASPKA</name>
<organism evidence="1 2">
    <name type="scientific">Aspergillus kawachii</name>
    <name type="common">White koji mold</name>
    <name type="synonym">Aspergillus awamori var. kawachi</name>
    <dbReference type="NCBI Taxonomy" id="1069201"/>
    <lineage>
        <taxon>Eukaryota</taxon>
        <taxon>Fungi</taxon>
        <taxon>Dikarya</taxon>
        <taxon>Ascomycota</taxon>
        <taxon>Pezizomycotina</taxon>
        <taxon>Eurotiomycetes</taxon>
        <taxon>Eurotiomycetidae</taxon>
        <taxon>Eurotiales</taxon>
        <taxon>Aspergillaceae</taxon>
        <taxon>Aspergillus</taxon>
        <taxon>Aspergillus subgen. Circumdati</taxon>
    </lineage>
</organism>
<comment type="caution">
    <text evidence="1">The sequence shown here is derived from an EMBL/GenBank/DDBJ whole genome shotgun (WGS) entry which is preliminary data.</text>
</comment>
<dbReference type="GO" id="GO:0016787">
    <property type="term" value="F:hydrolase activity"/>
    <property type="evidence" value="ECO:0007669"/>
    <property type="project" value="UniProtKB-KW"/>
</dbReference>
<reference evidence="2" key="2">
    <citation type="submission" date="2016-02" db="EMBL/GenBank/DDBJ databases">
        <title>Genome sequencing of Aspergillus luchuensis NBRC 4314.</title>
        <authorList>
            <person name="Yamada O."/>
        </authorList>
    </citation>
    <scope>NUCLEOTIDE SEQUENCE [LARGE SCALE GENOMIC DNA]</scope>
    <source>
        <strain evidence="2">RIB 2604</strain>
    </source>
</reference>
<protein>
    <submittedName>
        <fullName evidence="1">Ubiquitin carboxyl-terminal hydrolase</fullName>
    </submittedName>
</protein>
<dbReference type="AlphaFoldDB" id="A0A146F061"/>
<sequence>MRPFQTQASLQNRNELVSVAIALILAHKILKFHHPVRVVATVEQAQVYLGINKETKIVFNMISTYPSTWLFRAASDTSFWSTWQGNCSIVSYRKPDLIQPE</sequence>
<reference evidence="1 2" key="1">
    <citation type="journal article" date="2016" name="DNA Res.">
        <title>Genome sequence of Aspergillus luchuensis NBRC 4314.</title>
        <authorList>
            <person name="Yamada O."/>
            <person name="Machida M."/>
            <person name="Hosoyama A."/>
            <person name="Goto M."/>
            <person name="Takahashi T."/>
            <person name="Futagami T."/>
            <person name="Yamagata Y."/>
            <person name="Takeuchi M."/>
            <person name="Kobayashi T."/>
            <person name="Koike H."/>
            <person name="Abe K."/>
            <person name="Asai K."/>
            <person name="Arita M."/>
            <person name="Fujita N."/>
            <person name="Fukuda K."/>
            <person name="Higa K."/>
            <person name="Horikawa H."/>
            <person name="Ishikawa T."/>
            <person name="Jinno K."/>
            <person name="Kato Y."/>
            <person name="Kirimura K."/>
            <person name="Mizutani O."/>
            <person name="Nakasone K."/>
            <person name="Sano M."/>
            <person name="Shiraishi Y."/>
            <person name="Tsukahara M."/>
            <person name="Gomi K."/>
        </authorList>
    </citation>
    <scope>NUCLEOTIDE SEQUENCE [LARGE SCALE GENOMIC DNA]</scope>
    <source>
        <strain evidence="1 2">RIB 2604</strain>
    </source>
</reference>
<keyword evidence="1" id="KW-0378">Hydrolase</keyword>
<proteinExistence type="predicted"/>
<gene>
    <name evidence="1" type="ORF">RIB2604_00602060</name>
</gene>
<evidence type="ECO:0000313" key="2">
    <source>
        <dbReference type="Proteomes" id="UP000075230"/>
    </source>
</evidence>